<proteinExistence type="predicted"/>
<sequence>MLKKSLVTVIGAASILGIGVEGASASTSTSTNTINQPSQPIVQSQELVALPTTSDFNKVETKNESSLPSTRATFNISTSLGINSYAKSSNTFYINNGETVTINSCTWNPSGQNIQIGFINAKTGTQYWTSNYSGGSISSGSKVSLGGPAGEYYVAVGTPSTNNARVNVTSQFKF</sequence>
<dbReference type="EMBL" id="NTRR01000017">
    <property type="protein sequence ID" value="PFE15267.1"/>
    <property type="molecule type" value="Genomic_DNA"/>
</dbReference>
<dbReference type="RefSeq" id="WP_098342647.1">
    <property type="nucleotide sequence ID" value="NZ_NTRR01000017.1"/>
</dbReference>
<reference evidence="1 2" key="1">
    <citation type="submission" date="2017-09" db="EMBL/GenBank/DDBJ databases">
        <title>Large-scale bioinformatics analysis of Bacillus genomes uncovers conserved roles of natural products in bacterial physiology.</title>
        <authorList>
            <consortium name="Agbiome Team Llc"/>
            <person name="Bleich R.M."/>
            <person name="Grubbs K.J."/>
            <person name="Santa Maria K.C."/>
            <person name="Allen S.E."/>
            <person name="Farag S."/>
            <person name="Shank E.A."/>
            <person name="Bowers A."/>
        </authorList>
    </citation>
    <scope>NUCLEOTIDE SEQUENCE [LARGE SCALE GENOMIC DNA]</scope>
    <source>
        <strain evidence="1 2">AFS022681</strain>
    </source>
</reference>
<accession>A0A2A9A030</accession>
<dbReference type="Proteomes" id="UP000220032">
    <property type="component" value="Unassembled WGS sequence"/>
</dbReference>
<comment type="caution">
    <text evidence="1">The sequence shown here is derived from an EMBL/GenBank/DDBJ whole genome shotgun (WGS) entry which is preliminary data.</text>
</comment>
<dbReference type="AlphaFoldDB" id="A0A2A9A030"/>
<organism evidence="1 2">
    <name type="scientific">Bacillus cereus</name>
    <dbReference type="NCBI Taxonomy" id="1396"/>
    <lineage>
        <taxon>Bacteria</taxon>
        <taxon>Bacillati</taxon>
        <taxon>Bacillota</taxon>
        <taxon>Bacilli</taxon>
        <taxon>Bacillales</taxon>
        <taxon>Bacillaceae</taxon>
        <taxon>Bacillus</taxon>
        <taxon>Bacillus cereus group</taxon>
    </lineage>
</organism>
<protein>
    <submittedName>
        <fullName evidence="1">Uncharacterized protein</fullName>
    </submittedName>
</protein>
<gene>
    <name evidence="1" type="ORF">CN307_12995</name>
</gene>
<evidence type="ECO:0000313" key="2">
    <source>
        <dbReference type="Proteomes" id="UP000220032"/>
    </source>
</evidence>
<name>A0A2A9A030_BACCE</name>
<evidence type="ECO:0000313" key="1">
    <source>
        <dbReference type="EMBL" id="PFE15267.1"/>
    </source>
</evidence>